<sequence length="408" mass="42520">MPTAPGGKSRKGKKLKLTPGIAHGTMAASDTYGCRCRKCRRFDREYGKKMDAARKSAARGRTTFREAVHETAEKRLKRRRKKMGPPIVTKVKVKKPKKKASPKTKTTKPGSTTPAGPAAKAPAGPAAKAPARRTPWSTAKARARKRARMRTTTVPAPVPGPRPAPPTGTATPPGPAAPTPAPAPAAAVAGAATAPAPPGGGTVPGTGQPRLSPFEAMGMATAVSAPAGPITVERADSPGSGPATSGGGLPAGTSSTSTKENSVSDAWLTKWGSGSVADMDAQHETEVTLDDTLDVLEELTAQSFKAHETCRKLSEKARQIRHELDELAADLRSTHNVIGRMTGAAMAKLAESMELLARKADEMSTKSLTAAELSESAENAMFDAYRPLQQATEDAGLAVPAARIHNEN</sequence>
<evidence type="ECO:0000256" key="2">
    <source>
        <dbReference type="SAM" id="MobiDB-lite"/>
    </source>
</evidence>
<evidence type="ECO:0000256" key="1">
    <source>
        <dbReference type="SAM" id="Coils"/>
    </source>
</evidence>
<feature type="compositionally biased region" description="Basic and acidic residues" evidence="2">
    <location>
        <begin position="63"/>
        <end position="74"/>
    </location>
</feature>
<dbReference type="EMBL" id="LN831789">
    <property type="protein sequence ID" value="CQR59393.1"/>
    <property type="molecule type" value="Genomic_DNA"/>
</dbReference>
<geneLocation type="plasmid" evidence="3 4">
    <name>pSLE2</name>
</geneLocation>
<accession>A0A0F7VMR2</accession>
<dbReference type="AlphaFoldDB" id="A0A0F7VMR2"/>
<dbReference type="GO" id="GO:0003743">
    <property type="term" value="F:translation initiation factor activity"/>
    <property type="evidence" value="ECO:0007669"/>
    <property type="project" value="UniProtKB-KW"/>
</dbReference>
<evidence type="ECO:0000313" key="4">
    <source>
        <dbReference type="Proteomes" id="UP000035016"/>
    </source>
</evidence>
<keyword evidence="1" id="KW-0175">Coiled coil</keyword>
<gene>
    <name evidence="3" type="primary">sle2_092</name>
</gene>
<keyword evidence="3" id="KW-0396">Initiation factor</keyword>
<feature type="region of interest" description="Disordered" evidence="2">
    <location>
        <begin position="230"/>
        <end position="263"/>
    </location>
</feature>
<protein>
    <submittedName>
        <fullName evidence="3">Translation initiation factor 2</fullName>
    </submittedName>
</protein>
<feature type="region of interest" description="Disordered" evidence="2">
    <location>
        <begin position="48"/>
        <end position="213"/>
    </location>
</feature>
<feature type="compositionally biased region" description="Pro residues" evidence="2">
    <location>
        <begin position="156"/>
        <end position="183"/>
    </location>
</feature>
<proteinExistence type="predicted"/>
<keyword evidence="3" id="KW-0614">Plasmid</keyword>
<name>A0A0F7VMR2_STRLW</name>
<feature type="compositionally biased region" description="Basic residues" evidence="2">
    <location>
        <begin position="91"/>
        <end position="106"/>
    </location>
</feature>
<feature type="coiled-coil region" evidence="1">
    <location>
        <begin position="310"/>
        <end position="366"/>
    </location>
</feature>
<dbReference type="KEGG" id="sle:sle2_092"/>
<reference evidence="4" key="1">
    <citation type="submission" date="2015-02" db="EMBL/GenBank/DDBJ databases">
        <authorList>
            <person name="Gomez-Escribano P.J."/>
        </authorList>
    </citation>
    <scope>NUCLEOTIDE SEQUENCE [LARGE SCALE GENOMIC DNA]</scope>
    <source>
        <strain evidence="4">C34 (DSM 42122 / NRRL B-24963)</strain>
        <plasmid evidence="4">pSLE2</plasmid>
    </source>
</reference>
<feature type="compositionally biased region" description="Low complexity" evidence="2">
    <location>
        <begin position="107"/>
        <end position="129"/>
    </location>
</feature>
<evidence type="ECO:0000313" key="3">
    <source>
        <dbReference type="EMBL" id="CQR59393.1"/>
    </source>
</evidence>
<keyword evidence="3" id="KW-0648">Protein biosynthesis</keyword>
<organism evidence="3 4">
    <name type="scientific">Streptomyces leeuwenhoekii</name>
    <dbReference type="NCBI Taxonomy" id="1437453"/>
    <lineage>
        <taxon>Bacteria</taxon>
        <taxon>Bacillati</taxon>
        <taxon>Actinomycetota</taxon>
        <taxon>Actinomycetes</taxon>
        <taxon>Kitasatosporales</taxon>
        <taxon>Streptomycetaceae</taxon>
        <taxon>Streptomyces</taxon>
    </lineage>
</organism>
<feature type="compositionally biased region" description="Low complexity" evidence="2">
    <location>
        <begin position="184"/>
        <end position="194"/>
    </location>
</feature>
<dbReference type="Proteomes" id="UP000035016">
    <property type="component" value="Plasmid pSLE2"/>
</dbReference>